<dbReference type="EMBL" id="JBBNAG010000005">
    <property type="protein sequence ID" value="KAK9133172.1"/>
    <property type="molecule type" value="Genomic_DNA"/>
</dbReference>
<comment type="caution">
    <text evidence="2">The sequence shown here is derived from an EMBL/GenBank/DDBJ whole genome shotgun (WGS) entry which is preliminary data.</text>
</comment>
<feature type="region of interest" description="Disordered" evidence="1">
    <location>
        <begin position="24"/>
        <end position="78"/>
    </location>
</feature>
<keyword evidence="3" id="KW-1185">Reference proteome</keyword>
<sequence>MQSQIDNIYACLEKAGIQLPINVNQSSDVGSSHRPHVQTSSHDGCSPLVDYSKVNDQKDAQLDETSKGKDDELEESFT</sequence>
<organism evidence="2 3">
    <name type="scientific">Stephania cephalantha</name>
    <dbReference type="NCBI Taxonomy" id="152367"/>
    <lineage>
        <taxon>Eukaryota</taxon>
        <taxon>Viridiplantae</taxon>
        <taxon>Streptophyta</taxon>
        <taxon>Embryophyta</taxon>
        <taxon>Tracheophyta</taxon>
        <taxon>Spermatophyta</taxon>
        <taxon>Magnoliopsida</taxon>
        <taxon>Ranunculales</taxon>
        <taxon>Menispermaceae</taxon>
        <taxon>Menispermoideae</taxon>
        <taxon>Cissampelideae</taxon>
        <taxon>Stephania</taxon>
    </lineage>
</organism>
<evidence type="ECO:0000256" key="1">
    <source>
        <dbReference type="SAM" id="MobiDB-lite"/>
    </source>
</evidence>
<evidence type="ECO:0000313" key="2">
    <source>
        <dbReference type="EMBL" id="KAK9133172.1"/>
    </source>
</evidence>
<proteinExistence type="predicted"/>
<gene>
    <name evidence="2" type="ORF">Scep_012700</name>
</gene>
<accession>A0AAP0JHU4</accession>
<dbReference type="Proteomes" id="UP001419268">
    <property type="component" value="Unassembled WGS sequence"/>
</dbReference>
<dbReference type="AlphaFoldDB" id="A0AAP0JHU4"/>
<name>A0AAP0JHU4_9MAGN</name>
<protein>
    <submittedName>
        <fullName evidence="2">Uncharacterized protein</fullName>
    </submittedName>
</protein>
<feature type="compositionally biased region" description="Basic and acidic residues" evidence="1">
    <location>
        <begin position="53"/>
        <end position="70"/>
    </location>
</feature>
<evidence type="ECO:0000313" key="3">
    <source>
        <dbReference type="Proteomes" id="UP001419268"/>
    </source>
</evidence>
<reference evidence="2 3" key="1">
    <citation type="submission" date="2024-01" db="EMBL/GenBank/DDBJ databases">
        <title>Genome assemblies of Stephania.</title>
        <authorList>
            <person name="Yang L."/>
        </authorList>
    </citation>
    <scope>NUCLEOTIDE SEQUENCE [LARGE SCALE GENOMIC DNA]</scope>
    <source>
        <strain evidence="2">JXDWG</strain>
        <tissue evidence="2">Leaf</tissue>
    </source>
</reference>